<reference evidence="1 2" key="1">
    <citation type="submission" date="2014-04" db="EMBL/GenBank/DDBJ databases">
        <authorList>
            <consortium name="DOE Joint Genome Institute"/>
            <person name="Kuo A."/>
            <person name="Martino E."/>
            <person name="Perotto S."/>
            <person name="Kohler A."/>
            <person name="Nagy L.G."/>
            <person name="Floudas D."/>
            <person name="Copeland A."/>
            <person name="Barry K.W."/>
            <person name="Cichocki N."/>
            <person name="Veneault-Fourrey C."/>
            <person name="LaButti K."/>
            <person name="Lindquist E.A."/>
            <person name="Lipzen A."/>
            <person name="Lundell T."/>
            <person name="Morin E."/>
            <person name="Murat C."/>
            <person name="Sun H."/>
            <person name="Tunlid A."/>
            <person name="Henrissat B."/>
            <person name="Grigoriev I.V."/>
            <person name="Hibbett D.S."/>
            <person name="Martin F."/>
            <person name="Nordberg H.P."/>
            <person name="Cantor M.N."/>
            <person name="Hua S.X."/>
        </authorList>
    </citation>
    <scope>NUCLEOTIDE SEQUENCE [LARGE SCALE GENOMIC DNA]</scope>
    <source>
        <strain evidence="1 2">Zn</strain>
    </source>
</reference>
<accession>A0A0C3GPR1</accession>
<organism evidence="1 2">
    <name type="scientific">Oidiodendron maius (strain Zn)</name>
    <dbReference type="NCBI Taxonomy" id="913774"/>
    <lineage>
        <taxon>Eukaryota</taxon>
        <taxon>Fungi</taxon>
        <taxon>Dikarya</taxon>
        <taxon>Ascomycota</taxon>
        <taxon>Pezizomycotina</taxon>
        <taxon>Leotiomycetes</taxon>
        <taxon>Leotiomycetes incertae sedis</taxon>
        <taxon>Myxotrichaceae</taxon>
        <taxon>Oidiodendron</taxon>
    </lineage>
</organism>
<proteinExistence type="predicted"/>
<evidence type="ECO:0000313" key="1">
    <source>
        <dbReference type="EMBL" id="KIM93389.1"/>
    </source>
</evidence>
<dbReference type="HOGENOM" id="CLU_1825840_0_0_1"/>
<dbReference type="Proteomes" id="UP000054321">
    <property type="component" value="Unassembled WGS sequence"/>
</dbReference>
<dbReference type="EMBL" id="KN832896">
    <property type="protein sequence ID" value="KIM93389.1"/>
    <property type="molecule type" value="Genomic_DNA"/>
</dbReference>
<gene>
    <name evidence="1" type="ORF">OIDMADRAFT_35879</name>
</gene>
<sequence>MPSLLAEAIRLRVSARARVKKPTMRQTPDALSRIELQPASGVVATYTPAGDPTQAEPETDIARQKLHLFFFTESELENLMCDLYTNDADVPVVPQKRGTILAILANGEISTAHTQLAEMLFNKAKEEAAILDDAVTLTVIQ</sequence>
<evidence type="ECO:0000313" key="2">
    <source>
        <dbReference type="Proteomes" id="UP000054321"/>
    </source>
</evidence>
<dbReference type="OrthoDB" id="2123952at2759"/>
<dbReference type="InParanoid" id="A0A0C3GPR1"/>
<protein>
    <submittedName>
        <fullName evidence="1">Uncharacterized protein</fullName>
    </submittedName>
</protein>
<dbReference type="AlphaFoldDB" id="A0A0C3GPR1"/>
<reference evidence="2" key="2">
    <citation type="submission" date="2015-01" db="EMBL/GenBank/DDBJ databases">
        <title>Evolutionary Origins and Diversification of the Mycorrhizal Mutualists.</title>
        <authorList>
            <consortium name="DOE Joint Genome Institute"/>
            <consortium name="Mycorrhizal Genomics Consortium"/>
            <person name="Kohler A."/>
            <person name="Kuo A."/>
            <person name="Nagy L.G."/>
            <person name="Floudas D."/>
            <person name="Copeland A."/>
            <person name="Barry K.W."/>
            <person name="Cichocki N."/>
            <person name="Veneault-Fourrey C."/>
            <person name="LaButti K."/>
            <person name="Lindquist E.A."/>
            <person name="Lipzen A."/>
            <person name="Lundell T."/>
            <person name="Morin E."/>
            <person name="Murat C."/>
            <person name="Riley R."/>
            <person name="Ohm R."/>
            <person name="Sun H."/>
            <person name="Tunlid A."/>
            <person name="Henrissat B."/>
            <person name="Grigoriev I.V."/>
            <person name="Hibbett D.S."/>
            <person name="Martin F."/>
        </authorList>
    </citation>
    <scope>NUCLEOTIDE SEQUENCE [LARGE SCALE GENOMIC DNA]</scope>
    <source>
        <strain evidence="2">Zn</strain>
    </source>
</reference>
<name>A0A0C3GPR1_OIDMZ</name>
<keyword evidence="2" id="KW-1185">Reference proteome</keyword>